<comment type="caution">
    <text evidence="2">The sequence shown here is derived from an EMBL/GenBank/DDBJ whole genome shotgun (WGS) entry which is preliminary data.</text>
</comment>
<evidence type="ECO:0000313" key="2">
    <source>
        <dbReference type="EMBL" id="MQL91667.1"/>
    </source>
</evidence>
<protein>
    <submittedName>
        <fullName evidence="2">Uncharacterized protein</fullName>
    </submittedName>
</protein>
<dbReference type="AlphaFoldDB" id="A0A843VAV9"/>
<keyword evidence="3" id="KW-1185">Reference proteome</keyword>
<sequence length="168" mass="19000">MPNTLKEREKEPESRRSNQSISSIQAFEFSSEPVKEVGCLLAREREEDLVGYPGCCSVLEGDCIFDHKKPIHLLSRRFHAVRNLLSPRKPVAIAKDACCSRCHRRRRRLLSPPPSTSPPPAVVTSSIDIPAATYFCRRRHASLYHRRASLRHRRAATASICLCRPASL</sequence>
<reference evidence="2" key="1">
    <citation type="submission" date="2017-07" db="EMBL/GenBank/DDBJ databases">
        <title>Taro Niue Genome Assembly and Annotation.</title>
        <authorList>
            <person name="Atibalentja N."/>
            <person name="Keating K."/>
            <person name="Fields C.J."/>
        </authorList>
    </citation>
    <scope>NUCLEOTIDE SEQUENCE</scope>
    <source>
        <strain evidence="2">Niue_2</strain>
        <tissue evidence="2">Leaf</tissue>
    </source>
</reference>
<feature type="region of interest" description="Disordered" evidence="1">
    <location>
        <begin position="1"/>
        <end position="20"/>
    </location>
</feature>
<evidence type="ECO:0000256" key="1">
    <source>
        <dbReference type="SAM" id="MobiDB-lite"/>
    </source>
</evidence>
<dbReference type="Proteomes" id="UP000652761">
    <property type="component" value="Unassembled WGS sequence"/>
</dbReference>
<dbReference type="EMBL" id="NMUH01001367">
    <property type="protein sequence ID" value="MQL91667.1"/>
    <property type="molecule type" value="Genomic_DNA"/>
</dbReference>
<proteinExistence type="predicted"/>
<evidence type="ECO:0000313" key="3">
    <source>
        <dbReference type="Proteomes" id="UP000652761"/>
    </source>
</evidence>
<accession>A0A843VAV9</accession>
<feature type="compositionally biased region" description="Basic and acidic residues" evidence="1">
    <location>
        <begin position="1"/>
        <end position="16"/>
    </location>
</feature>
<name>A0A843VAV9_COLES</name>
<gene>
    <name evidence="2" type="ORF">Taro_024283</name>
</gene>
<organism evidence="2 3">
    <name type="scientific">Colocasia esculenta</name>
    <name type="common">Wild taro</name>
    <name type="synonym">Arum esculentum</name>
    <dbReference type="NCBI Taxonomy" id="4460"/>
    <lineage>
        <taxon>Eukaryota</taxon>
        <taxon>Viridiplantae</taxon>
        <taxon>Streptophyta</taxon>
        <taxon>Embryophyta</taxon>
        <taxon>Tracheophyta</taxon>
        <taxon>Spermatophyta</taxon>
        <taxon>Magnoliopsida</taxon>
        <taxon>Liliopsida</taxon>
        <taxon>Araceae</taxon>
        <taxon>Aroideae</taxon>
        <taxon>Colocasieae</taxon>
        <taxon>Colocasia</taxon>
    </lineage>
</organism>